<feature type="signal peptide" evidence="1">
    <location>
        <begin position="1"/>
        <end position="26"/>
    </location>
</feature>
<dbReference type="EMBL" id="SAUZ01000002">
    <property type="protein sequence ID" value="RWR23884.1"/>
    <property type="molecule type" value="Genomic_DNA"/>
</dbReference>
<dbReference type="Pfam" id="PF05257">
    <property type="entry name" value="CHAP"/>
    <property type="match status" value="1"/>
</dbReference>
<dbReference type="PROSITE" id="PS50911">
    <property type="entry name" value="CHAP"/>
    <property type="match status" value="1"/>
</dbReference>
<name>A0A443JTP6_9RHOB</name>
<sequence>MGFKNRLLAALCGGMIVMSAFSPARAQAVPQPVMIAALDPAEVKANVARTSAVTKSTKGRIWCVPFAREVTGINIQGNASTWWRSAENVYPKGKKPVVGSVLNFRSTKKMPMGHVAVVSKVISERKILVDHANWQRNKVSLNMAVVDVSPKNDWSAVRVESLPNTLGSVYPTYGFIYRVADNG</sequence>
<organism evidence="3 4">
    <name type="scientific">Paenirhodobacter populi</name>
    <dbReference type="NCBI Taxonomy" id="2306993"/>
    <lineage>
        <taxon>Bacteria</taxon>
        <taxon>Pseudomonadati</taxon>
        <taxon>Pseudomonadota</taxon>
        <taxon>Alphaproteobacteria</taxon>
        <taxon>Rhodobacterales</taxon>
        <taxon>Rhodobacter group</taxon>
        <taxon>Paenirhodobacter</taxon>
    </lineage>
</organism>
<evidence type="ECO:0000313" key="4">
    <source>
        <dbReference type="Proteomes" id="UP000284476"/>
    </source>
</evidence>
<gene>
    <name evidence="3" type="ORF">D2T30_01850</name>
</gene>
<accession>A0A443JTP6</accession>
<dbReference type="RefSeq" id="WP_128207409.1">
    <property type="nucleotide sequence ID" value="NZ_JBHRSO010000011.1"/>
</dbReference>
<dbReference type="SUPFAM" id="SSF54001">
    <property type="entry name" value="Cysteine proteinases"/>
    <property type="match status" value="1"/>
</dbReference>
<evidence type="ECO:0000313" key="3">
    <source>
        <dbReference type="EMBL" id="RWR23884.1"/>
    </source>
</evidence>
<reference evidence="3 4" key="1">
    <citation type="submission" date="2019-01" db="EMBL/GenBank/DDBJ databases">
        <title>Sinorhodobacter populi sp. nov. isolated from the symptomatic bark tissue of Populus euramericana canker.</title>
        <authorList>
            <person name="Xu G."/>
        </authorList>
    </citation>
    <scope>NUCLEOTIDE SEQUENCE [LARGE SCALE GENOMIC DNA]</scope>
    <source>
        <strain evidence="3 4">SK2B-1</strain>
    </source>
</reference>
<dbReference type="Gene3D" id="3.90.1720.10">
    <property type="entry name" value="endopeptidase domain like (from Nostoc punctiforme)"/>
    <property type="match status" value="1"/>
</dbReference>
<comment type="caution">
    <text evidence="3">The sequence shown here is derived from an EMBL/GenBank/DDBJ whole genome shotgun (WGS) entry which is preliminary data.</text>
</comment>
<feature type="domain" description="Peptidase C51" evidence="2">
    <location>
        <begin position="38"/>
        <end position="158"/>
    </location>
</feature>
<dbReference type="AlphaFoldDB" id="A0A443JTP6"/>
<proteinExistence type="predicted"/>
<protein>
    <submittedName>
        <fullName evidence="3">CHAP domain-containing protein</fullName>
    </submittedName>
</protein>
<dbReference type="InterPro" id="IPR038765">
    <property type="entry name" value="Papain-like_cys_pep_sf"/>
</dbReference>
<keyword evidence="1" id="KW-0732">Signal</keyword>
<evidence type="ECO:0000259" key="2">
    <source>
        <dbReference type="PROSITE" id="PS50911"/>
    </source>
</evidence>
<dbReference type="Proteomes" id="UP000284476">
    <property type="component" value="Unassembled WGS sequence"/>
</dbReference>
<evidence type="ECO:0000256" key="1">
    <source>
        <dbReference type="SAM" id="SignalP"/>
    </source>
</evidence>
<dbReference type="InterPro" id="IPR007921">
    <property type="entry name" value="CHAP_dom"/>
</dbReference>
<feature type="chain" id="PRO_5019370173" evidence="1">
    <location>
        <begin position="27"/>
        <end position="183"/>
    </location>
</feature>
<reference evidence="3 4" key="2">
    <citation type="submission" date="2019-01" db="EMBL/GenBank/DDBJ databases">
        <authorList>
            <person name="Li Y."/>
        </authorList>
    </citation>
    <scope>NUCLEOTIDE SEQUENCE [LARGE SCALE GENOMIC DNA]</scope>
    <source>
        <strain evidence="3 4">SK2B-1</strain>
    </source>
</reference>